<dbReference type="Pfam" id="PF01926">
    <property type="entry name" value="MMR_HSR1"/>
    <property type="match status" value="1"/>
</dbReference>
<evidence type="ECO:0000259" key="11">
    <source>
        <dbReference type="PROSITE" id="PS51883"/>
    </source>
</evidence>
<evidence type="ECO:0000256" key="3">
    <source>
        <dbReference type="ARBA" id="ARBA00022723"/>
    </source>
</evidence>
<dbReference type="Pfam" id="PF01018">
    <property type="entry name" value="GTP1_OBG"/>
    <property type="match status" value="1"/>
</dbReference>
<dbReference type="InterPro" id="IPR006073">
    <property type="entry name" value="GTP-bd"/>
</dbReference>
<dbReference type="Proteomes" id="UP000184159">
    <property type="component" value="Unassembled WGS sequence"/>
</dbReference>
<dbReference type="GO" id="GO:0042254">
    <property type="term" value="P:ribosome biogenesis"/>
    <property type="evidence" value="ECO:0007669"/>
    <property type="project" value="UniProtKB-UniRule"/>
</dbReference>
<feature type="binding site" evidence="8">
    <location>
        <begin position="191"/>
        <end position="195"/>
    </location>
    <ligand>
        <name>GTP</name>
        <dbReference type="ChEBI" id="CHEBI:37565"/>
    </ligand>
</feature>
<evidence type="ECO:0000256" key="2">
    <source>
        <dbReference type="ARBA" id="ARBA00022490"/>
    </source>
</evidence>
<comment type="cofactor">
    <cofactor evidence="8">
        <name>Mg(2+)</name>
        <dbReference type="ChEBI" id="CHEBI:18420"/>
    </cofactor>
</comment>
<dbReference type="InterPro" id="IPR006169">
    <property type="entry name" value="GTP1_OBG_dom"/>
</dbReference>
<keyword evidence="13" id="KW-1185">Reference proteome</keyword>
<dbReference type="SUPFAM" id="SSF52540">
    <property type="entry name" value="P-loop containing nucleoside triphosphate hydrolases"/>
    <property type="match status" value="1"/>
</dbReference>
<dbReference type="EMBL" id="FQUH01000007">
    <property type="protein sequence ID" value="SHF24379.1"/>
    <property type="molecule type" value="Genomic_DNA"/>
</dbReference>
<feature type="binding site" evidence="8">
    <location>
        <begin position="213"/>
        <end position="216"/>
    </location>
    <ligand>
        <name>GTP</name>
        <dbReference type="ChEBI" id="CHEBI:37565"/>
    </ligand>
</feature>
<dbReference type="PANTHER" id="PTHR11702">
    <property type="entry name" value="DEVELOPMENTALLY REGULATED GTP-BINDING PROTEIN-RELATED"/>
    <property type="match status" value="1"/>
</dbReference>
<evidence type="ECO:0000256" key="5">
    <source>
        <dbReference type="ARBA" id="ARBA00022801"/>
    </source>
</evidence>
<dbReference type="GO" id="GO:0003924">
    <property type="term" value="F:GTPase activity"/>
    <property type="evidence" value="ECO:0007669"/>
    <property type="project" value="UniProtKB-UniRule"/>
</dbReference>
<evidence type="ECO:0000259" key="10">
    <source>
        <dbReference type="PROSITE" id="PS51710"/>
    </source>
</evidence>
<feature type="binding site" evidence="8">
    <location>
        <begin position="314"/>
        <end position="316"/>
    </location>
    <ligand>
        <name>GTP</name>
        <dbReference type="ChEBI" id="CHEBI:37565"/>
    </ligand>
</feature>
<dbReference type="InterPro" id="IPR036726">
    <property type="entry name" value="GTP1_OBG_dom_sf"/>
</dbReference>
<dbReference type="NCBIfam" id="NF008956">
    <property type="entry name" value="PRK12299.1"/>
    <property type="match status" value="1"/>
</dbReference>
<dbReference type="PROSITE" id="PS51883">
    <property type="entry name" value="OBG"/>
    <property type="match status" value="1"/>
</dbReference>
<gene>
    <name evidence="8" type="primary">obg</name>
    <name evidence="12" type="ORF">SAMN02745781_01774</name>
</gene>
<evidence type="ECO:0000256" key="8">
    <source>
        <dbReference type="HAMAP-Rule" id="MF_01454"/>
    </source>
</evidence>
<dbReference type="SUPFAM" id="SSF82051">
    <property type="entry name" value="Obg GTP-binding protein N-terminal domain"/>
    <property type="match status" value="1"/>
</dbReference>
<dbReference type="PANTHER" id="PTHR11702:SF31">
    <property type="entry name" value="MITOCHONDRIAL RIBOSOME-ASSOCIATED GTPASE 2"/>
    <property type="match status" value="1"/>
</dbReference>
<protein>
    <recommendedName>
        <fullName evidence="8">GTPase Obg</fullName>
        <ecNumber evidence="8">3.6.5.-</ecNumber>
    </recommendedName>
    <alternativeName>
        <fullName evidence="8">GTP-binding protein Obg</fullName>
    </alternativeName>
</protein>
<evidence type="ECO:0000256" key="1">
    <source>
        <dbReference type="ARBA" id="ARBA00007699"/>
    </source>
</evidence>
<sequence length="393" mass="43815">MKFVDEAVVKVQAGDGGNGIVSFWREKFVTKGGPDGGDGGDGGDIYILADENLNTLIDYRFQRFYDAERGENGRGGNCTGKRGKDKVLRVPVGTRAVDIHTNEVIGEVAEHGKKLMVAKGGWHGLGNTRFKSSVNRAPRQKTMGTKGEVRELRLELLLLADVGMLGLPNAGKSTFIRAVSAAKPKVADYPFTTLIPSLGVVSVVPEKSFVVADIPGLIEGAADGAGLGIRFLKHLERCRVLLHMIDLLPIDQSDPAENARIIVDELSQYNDNLSQKPRWLVFNKVDLLPEDESDKIIQSVLDELEWEGEYFRISAINKQGTRELCMKLADFMESLPKEMPERTEEEKVEFMWDDYHQSAMNSPDVITEDWDDEDWDDDDDDDDDDGHVIYVRD</sequence>
<dbReference type="EC" id="3.6.5.-" evidence="8"/>
<dbReference type="InterPro" id="IPR014100">
    <property type="entry name" value="GTP-bd_Obg/CgtA"/>
</dbReference>
<dbReference type="GO" id="GO:0043022">
    <property type="term" value="F:ribosome binding"/>
    <property type="evidence" value="ECO:0007669"/>
    <property type="project" value="UniProtKB-ARBA"/>
</dbReference>
<dbReference type="AlphaFoldDB" id="A0A1M5A251"/>
<keyword evidence="3 8" id="KW-0479">Metal-binding</keyword>
<feature type="region of interest" description="Disordered" evidence="9">
    <location>
        <begin position="359"/>
        <end position="393"/>
    </location>
</feature>
<dbReference type="InterPro" id="IPR006074">
    <property type="entry name" value="GTP1-OBG_CS"/>
</dbReference>
<dbReference type="NCBIfam" id="TIGR02729">
    <property type="entry name" value="Obg_CgtA"/>
    <property type="match status" value="1"/>
</dbReference>
<dbReference type="InterPro" id="IPR031167">
    <property type="entry name" value="G_OBG"/>
</dbReference>
<feature type="binding site" evidence="8">
    <location>
        <begin position="283"/>
        <end position="286"/>
    </location>
    <ligand>
        <name>GTP</name>
        <dbReference type="ChEBI" id="CHEBI:37565"/>
    </ligand>
</feature>
<dbReference type="CDD" id="cd01898">
    <property type="entry name" value="Obg"/>
    <property type="match status" value="1"/>
</dbReference>
<dbReference type="InterPro" id="IPR027417">
    <property type="entry name" value="P-loop_NTPase"/>
</dbReference>
<feature type="binding site" evidence="8">
    <location>
        <begin position="166"/>
        <end position="173"/>
    </location>
    <ligand>
        <name>GTP</name>
        <dbReference type="ChEBI" id="CHEBI:37565"/>
    </ligand>
</feature>
<comment type="function">
    <text evidence="8">An essential GTPase which binds GTP, GDP and possibly (p)ppGpp with moderate affinity, with high nucleotide exchange rates and a fairly low GTP hydrolysis rate. Plays a role in control of the cell cycle, stress response, ribosome biogenesis and in those bacteria that undergo differentiation, in morphogenesis control.</text>
</comment>
<dbReference type="HAMAP" id="MF_01454">
    <property type="entry name" value="GTPase_Obg"/>
    <property type="match status" value="1"/>
</dbReference>
<evidence type="ECO:0000256" key="4">
    <source>
        <dbReference type="ARBA" id="ARBA00022741"/>
    </source>
</evidence>
<name>A0A1M5A251_VIBGA</name>
<evidence type="ECO:0000256" key="7">
    <source>
        <dbReference type="ARBA" id="ARBA00023134"/>
    </source>
</evidence>
<keyword evidence="7 8" id="KW-0342">GTP-binding</keyword>
<keyword evidence="5 8" id="KW-0378">Hydrolase</keyword>
<dbReference type="PROSITE" id="PS00905">
    <property type="entry name" value="GTP1_OBG"/>
    <property type="match status" value="1"/>
</dbReference>
<feature type="binding site" evidence="8">
    <location>
        <position position="193"/>
    </location>
    <ligand>
        <name>Mg(2+)</name>
        <dbReference type="ChEBI" id="CHEBI:18420"/>
    </ligand>
</feature>
<dbReference type="GO" id="GO:0005737">
    <property type="term" value="C:cytoplasm"/>
    <property type="evidence" value="ECO:0007669"/>
    <property type="project" value="UniProtKB-SubCell"/>
</dbReference>
<dbReference type="Gene3D" id="3.40.50.300">
    <property type="entry name" value="P-loop containing nucleotide triphosphate hydrolases"/>
    <property type="match status" value="1"/>
</dbReference>
<dbReference type="InterPro" id="IPR045086">
    <property type="entry name" value="OBG_GTPase"/>
</dbReference>
<feature type="domain" description="OBG-type G" evidence="10">
    <location>
        <begin position="160"/>
        <end position="333"/>
    </location>
</feature>
<comment type="subunit">
    <text evidence="8">Monomer.</text>
</comment>
<feature type="binding site" evidence="8">
    <location>
        <position position="173"/>
    </location>
    <ligand>
        <name>Mg(2+)</name>
        <dbReference type="ChEBI" id="CHEBI:18420"/>
    </ligand>
</feature>
<evidence type="ECO:0000256" key="6">
    <source>
        <dbReference type="ARBA" id="ARBA00022842"/>
    </source>
</evidence>
<evidence type="ECO:0000313" key="13">
    <source>
        <dbReference type="Proteomes" id="UP000184159"/>
    </source>
</evidence>
<keyword evidence="2 8" id="KW-0963">Cytoplasm</keyword>
<comment type="similarity">
    <text evidence="1 8">Belongs to the TRAFAC class OBG-HflX-like GTPase superfamily. OBG GTPase family.</text>
</comment>
<dbReference type="PROSITE" id="PS51710">
    <property type="entry name" value="G_OBG"/>
    <property type="match status" value="1"/>
</dbReference>
<keyword evidence="4 8" id="KW-0547">Nucleotide-binding</keyword>
<feature type="compositionally biased region" description="Acidic residues" evidence="9">
    <location>
        <begin position="366"/>
        <end position="385"/>
    </location>
</feature>
<dbReference type="Gene3D" id="2.70.210.12">
    <property type="entry name" value="GTP1/OBG domain"/>
    <property type="match status" value="1"/>
</dbReference>
<dbReference type="GO" id="GO:0000287">
    <property type="term" value="F:magnesium ion binding"/>
    <property type="evidence" value="ECO:0007669"/>
    <property type="project" value="InterPro"/>
</dbReference>
<feature type="domain" description="Obg" evidence="11">
    <location>
        <begin position="1"/>
        <end position="159"/>
    </location>
</feature>
<reference evidence="13" key="1">
    <citation type="submission" date="2016-11" db="EMBL/GenBank/DDBJ databases">
        <authorList>
            <person name="Varghese N."/>
            <person name="Submissions S."/>
        </authorList>
    </citation>
    <scope>NUCLEOTIDE SEQUENCE [LARGE SCALE GENOMIC DNA]</scope>
    <source>
        <strain evidence="13">DSM 21264</strain>
    </source>
</reference>
<accession>A0A1M5A251</accession>
<keyword evidence="6 8" id="KW-0460">Magnesium</keyword>
<dbReference type="FunFam" id="2.70.210.12:FF:000001">
    <property type="entry name" value="GTPase Obg"/>
    <property type="match status" value="1"/>
</dbReference>
<dbReference type="GO" id="GO:0005525">
    <property type="term" value="F:GTP binding"/>
    <property type="evidence" value="ECO:0007669"/>
    <property type="project" value="UniProtKB-UniRule"/>
</dbReference>
<dbReference type="PIRSF" id="PIRSF002401">
    <property type="entry name" value="GTP_bd_Obg/CgtA"/>
    <property type="match status" value="1"/>
</dbReference>
<comment type="subcellular location">
    <subcellularLocation>
        <location evidence="8">Cytoplasm</location>
    </subcellularLocation>
</comment>
<dbReference type="RefSeq" id="WP_072958158.1">
    <property type="nucleotide sequence ID" value="NZ_FQUH01000007.1"/>
</dbReference>
<dbReference type="PRINTS" id="PR00326">
    <property type="entry name" value="GTP1OBG"/>
</dbReference>
<organism evidence="12 13">
    <name type="scientific">Vibrio gazogenes DSM 21264 = NBRC 103151</name>
    <dbReference type="NCBI Taxonomy" id="1123492"/>
    <lineage>
        <taxon>Bacteria</taxon>
        <taxon>Pseudomonadati</taxon>
        <taxon>Pseudomonadota</taxon>
        <taxon>Gammaproteobacteria</taxon>
        <taxon>Vibrionales</taxon>
        <taxon>Vibrionaceae</taxon>
        <taxon>Vibrio</taxon>
    </lineage>
</organism>
<evidence type="ECO:0000313" key="12">
    <source>
        <dbReference type="EMBL" id="SHF24379.1"/>
    </source>
</evidence>
<evidence type="ECO:0000256" key="9">
    <source>
        <dbReference type="SAM" id="MobiDB-lite"/>
    </source>
</evidence>
<dbReference type="NCBIfam" id="NF008955">
    <property type="entry name" value="PRK12297.1"/>
    <property type="match status" value="1"/>
</dbReference>
<proteinExistence type="inferred from homology"/>